<keyword evidence="11" id="KW-0863">Zinc-finger</keyword>
<dbReference type="PROSITE" id="PS00028">
    <property type="entry name" value="ZINC_FINGER_C2H2_1"/>
    <property type="match status" value="2"/>
</dbReference>
<organism evidence="13 14">
    <name type="scientific">Zingiber officinale</name>
    <name type="common">Ginger</name>
    <name type="synonym">Amomum zingiber</name>
    <dbReference type="NCBI Taxonomy" id="94328"/>
    <lineage>
        <taxon>Eukaryota</taxon>
        <taxon>Viridiplantae</taxon>
        <taxon>Streptophyta</taxon>
        <taxon>Embryophyta</taxon>
        <taxon>Tracheophyta</taxon>
        <taxon>Spermatophyta</taxon>
        <taxon>Magnoliopsida</taxon>
        <taxon>Liliopsida</taxon>
        <taxon>Zingiberales</taxon>
        <taxon>Zingiberaceae</taxon>
        <taxon>Zingiber</taxon>
    </lineage>
</organism>
<dbReference type="InterPro" id="IPR013087">
    <property type="entry name" value="Znf_C2H2_type"/>
</dbReference>
<protein>
    <recommendedName>
        <fullName evidence="12">C2H2-type domain-containing protein</fullName>
    </recommendedName>
</protein>
<feature type="domain" description="C2H2-type" evidence="12">
    <location>
        <begin position="398"/>
        <end position="428"/>
    </location>
</feature>
<dbReference type="PROSITE" id="PS50157">
    <property type="entry name" value="ZINC_FINGER_C2H2_2"/>
    <property type="match status" value="2"/>
</dbReference>
<dbReference type="GO" id="GO:0008270">
    <property type="term" value="F:zinc ion binding"/>
    <property type="evidence" value="ECO:0007669"/>
    <property type="project" value="UniProtKB-KW"/>
</dbReference>
<evidence type="ECO:0000313" key="14">
    <source>
        <dbReference type="Proteomes" id="UP000734854"/>
    </source>
</evidence>
<comment type="subunit">
    <text evidence="3">Constitutively interacts with CASP4; required for the localization of procaspase 4 to the ER.</text>
</comment>
<evidence type="ECO:0000256" key="7">
    <source>
        <dbReference type="ARBA" id="ARBA00022989"/>
    </source>
</evidence>
<keyword evidence="9" id="KW-0325">Glycoprotein</keyword>
<name>A0A8J5KXF9_ZINOF</name>
<gene>
    <name evidence="13" type="ORF">ZIOFF_048196</name>
</gene>
<dbReference type="InterPro" id="IPR036236">
    <property type="entry name" value="Znf_C2H2_sf"/>
</dbReference>
<evidence type="ECO:0000256" key="2">
    <source>
        <dbReference type="ARBA" id="ARBA00007984"/>
    </source>
</evidence>
<evidence type="ECO:0000256" key="4">
    <source>
        <dbReference type="ARBA" id="ARBA00022692"/>
    </source>
</evidence>
<comment type="function">
    <text evidence="10">Critical mediator, in cooperation with CASP4, of endoplasmic reticulum-stress induced apoptosis. Required or the activation of CASP4 following endoplasmic reticulum stress.</text>
</comment>
<comment type="subcellular location">
    <subcellularLocation>
        <location evidence="1">Endoplasmic reticulum membrane</location>
        <topology evidence="1">Multi-pass membrane protein</topology>
    </subcellularLocation>
</comment>
<keyword evidence="5" id="KW-0053">Apoptosis</keyword>
<evidence type="ECO:0000313" key="13">
    <source>
        <dbReference type="EMBL" id="KAG6493219.1"/>
    </source>
</evidence>
<keyword evidence="11" id="KW-0479">Metal-binding</keyword>
<dbReference type="Gene3D" id="3.30.160.60">
    <property type="entry name" value="Classic Zinc Finger"/>
    <property type="match status" value="1"/>
</dbReference>
<evidence type="ECO:0000256" key="5">
    <source>
        <dbReference type="ARBA" id="ARBA00022703"/>
    </source>
</evidence>
<comment type="caution">
    <text evidence="13">The sequence shown here is derived from an EMBL/GenBank/DDBJ whole genome shotgun (WGS) entry which is preliminary data.</text>
</comment>
<dbReference type="GO" id="GO:0005794">
    <property type="term" value="C:Golgi apparatus"/>
    <property type="evidence" value="ECO:0007669"/>
    <property type="project" value="TreeGrafter"/>
</dbReference>
<evidence type="ECO:0000256" key="6">
    <source>
        <dbReference type="ARBA" id="ARBA00022824"/>
    </source>
</evidence>
<dbReference type="PANTHER" id="PTHR13448:SF0">
    <property type="entry name" value="TRANSMEMBRANE PROTEIN 214"/>
    <property type="match status" value="1"/>
</dbReference>
<evidence type="ECO:0000256" key="9">
    <source>
        <dbReference type="ARBA" id="ARBA00023180"/>
    </source>
</evidence>
<reference evidence="13 14" key="1">
    <citation type="submission" date="2020-08" db="EMBL/GenBank/DDBJ databases">
        <title>Plant Genome Project.</title>
        <authorList>
            <person name="Zhang R.-G."/>
        </authorList>
    </citation>
    <scope>NUCLEOTIDE SEQUENCE [LARGE SCALE GENOMIC DNA]</scope>
    <source>
        <tissue evidence="13">Rhizome</tissue>
    </source>
</reference>
<keyword evidence="14" id="KW-1185">Reference proteome</keyword>
<evidence type="ECO:0000256" key="10">
    <source>
        <dbReference type="ARBA" id="ARBA00024938"/>
    </source>
</evidence>
<keyword evidence="8" id="KW-0472">Membrane</keyword>
<comment type="similarity">
    <text evidence="2">Belongs to the TMEM214 family.</text>
</comment>
<keyword evidence="6" id="KW-0256">Endoplasmic reticulum</keyword>
<keyword evidence="11" id="KW-0862">Zinc</keyword>
<keyword evidence="7" id="KW-1133">Transmembrane helix</keyword>
<evidence type="ECO:0000256" key="1">
    <source>
        <dbReference type="ARBA" id="ARBA00004477"/>
    </source>
</evidence>
<evidence type="ECO:0000256" key="11">
    <source>
        <dbReference type="PROSITE-ProRule" id="PRU00042"/>
    </source>
</evidence>
<dbReference type="PANTHER" id="PTHR13448">
    <property type="entry name" value="TRANSMEMBRANE PROTEIN 214"/>
    <property type="match status" value="1"/>
</dbReference>
<feature type="domain" description="C2H2-type" evidence="12">
    <location>
        <begin position="429"/>
        <end position="456"/>
    </location>
</feature>
<sequence length="521" mass="58012">MITGSGCGLADGRYSSGHRKDCRSLLAATPSRTISRSPQLAGIPRMARAAGQNEASCPSIELRPALFVGEPHFRPSHSESDPLQPLVDEGAIQVGRDIDLLPPIPPLPLSPLLRQIYLSGNHDLAFVGALPTAPPLPPPGAGAVIRGGGVRGDARSRQSRDLVLQLVERILSGPKARTILLNGAVRKGERIVPHAVLDLLMRATFPASTARVKATERFETFYPTLKELALIGSGTKTTKQASQQLLPFAIQAIQEKNVGATIIVLRKLSTEWRNYSAKISPDTLKVSLKHLRAKNEDALSRNTDPSQVASIKEADKYCKTILMKLTCNFGSMKGSVLVLVLGIASYSYCYLLSIPPMLRKYGFHLVLSGNRYYISDQLKKNIKRHEHMHEASEVTERTKCNFEGCEHTFSNVSNLRQHIKAVHQNLRPFACRFSKCGKKFPYKHVRDNHEKSGVHSYIQGDFLEIDEQWQSRPRGGRKRKCPSIGSFCRKRIVSPEQASTLMYNVLRNMMQAEFCWWDEIE</sequence>
<keyword evidence="4" id="KW-0812">Transmembrane</keyword>
<evidence type="ECO:0000256" key="8">
    <source>
        <dbReference type="ARBA" id="ARBA00023136"/>
    </source>
</evidence>
<dbReference type="AlphaFoldDB" id="A0A8J5KXF9"/>
<dbReference type="GO" id="GO:0005789">
    <property type="term" value="C:endoplasmic reticulum membrane"/>
    <property type="evidence" value="ECO:0007669"/>
    <property type="project" value="UniProtKB-SubCell"/>
</dbReference>
<accession>A0A8J5KXF9</accession>
<evidence type="ECO:0000259" key="12">
    <source>
        <dbReference type="PROSITE" id="PS50157"/>
    </source>
</evidence>
<dbReference type="SMART" id="SM00355">
    <property type="entry name" value="ZnF_C2H2"/>
    <property type="match status" value="2"/>
</dbReference>
<dbReference type="SUPFAM" id="SSF57667">
    <property type="entry name" value="beta-beta-alpha zinc fingers"/>
    <property type="match status" value="1"/>
</dbReference>
<dbReference type="InterPro" id="IPR019308">
    <property type="entry name" value="TMEM214"/>
</dbReference>
<proteinExistence type="inferred from homology"/>
<dbReference type="EMBL" id="JACMSC010000013">
    <property type="protein sequence ID" value="KAG6493219.1"/>
    <property type="molecule type" value="Genomic_DNA"/>
</dbReference>
<dbReference type="Proteomes" id="UP000734854">
    <property type="component" value="Unassembled WGS sequence"/>
</dbReference>
<evidence type="ECO:0000256" key="3">
    <source>
        <dbReference type="ARBA" id="ARBA00011720"/>
    </source>
</evidence>